<dbReference type="Pfam" id="PF12833">
    <property type="entry name" value="HTH_18"/>
    <property type="match status" value="1"/>
</dbReference>
<dbReference type="EMBL" id="RKKU01000017">
    <property type="protein sequence ID" value="ROZ83161.1"/>
    <property type="molecule type" value="Genomic_DNA"/>
</dbReference>
<comment type="caution">
    <text evidence="5">The sequence shown here is derived from an EMBL/GenBank/DDBJ whole genome shotgun (WGS) entry which is preliminary data.</text>
</comment>
<dbReference type="Proteomes" id="UP000275199">
    <property type="component" value="Unassembled WGS sequence"/>
</dbReference>
<dbReference type="SUPFAM" id="SSF46689">
    <property type="entry name" value="Homeodomain-like"/>
    <property type="match status" value="1"/>
</dbReference>
<evidence type="ECO:0000256" key="3">
    <source>
        <dbReference type="ARBA" id="ARBA00023163"/>
    </source>
</evidence>
<dbReference type="PANTHER" id="PTHR47894:SF1">
    <property type="entry name" value="HTH-TYPE TRANSCRIPTIONAL REGULATOR VQSM"/>
    <property type="match status" value="1"/>
</dbReference>
<keyword evidence="3" id="KW-0804">Transcription</keyword>
<accession>A0ABX9XG38</accession>
<evidence type="ECO:0000313" key="6">
    <source>
        <dbReference type="Proteomes" id="UP000275199"/>
    </source>
</evidence>
<evidence type="ECO:0000256" key="2">
    <source>
        <dbReference type="ARBA" id="ARBA00023125"/>
    </source>
</evidence>
<dbReference type="PANTHER" id="PTHR47894">
    <property type="entry name" value="HTH-TYPE TRANSCRIPTIONAL REGULATOR GADX"/>
    <property type="match status" value="1"/>
</dbReference>
<feature type="domain" description="HTH araC/xylS-type" evidence="4">
    <location>
        <begin position="241"/>
        <end position="339"/>
    </location>
</feature>
<proteinExistence type="predicted"/>
<gene>
    <name evidence="5" type="ORF">EF096_13495</name>
</gene>
<dbReference type="InterPro" id="IPR032687">
    <property type="entry name" value="AraC-type_N"/>
</dbReference>
<dbReference type="Gene3D" id="1.10.10.60">
    <property type="entry name" value="Homeodomain-like"/>
    <property type="match status" value="1"/>
</dbReference>
<dbReference type="PROSITE" id="PS01124">
    <property type="entry name" value="HTH_ARAC_FAMILY_2"/>
    <property type="match status" value="1"/>
</dbReference>
<sequence length="348" mass="39294">MMFEQSSSHSFFRVRESAFWATAVEQTLRQYDLSLRDSSVAGCLFSDQFEAEGFIDQPFCSLVWSEAARISDDPLLGLRMHRVFSPTAFNTLALAASASPSIQDALNILTRYFPIVSTQLNLQVDTQEESVHLLLKPIGDTHPQHMASIVGYLARYFTRIDLDADGLLYAIELADHHDLHAESCQRLLKNQQVRFANRYSLSLKRSLLDKSLPTASTLLLPKLTDILQHMLATLPSSTLSEQVKRRIHLLLGSGDISAERVAGPMNISQRHLRRKLSQEGTSYEQLADEVRREAALRMITDGQLSLTSIAYELGFLDPSSFTRAFRRWTDMSPTGYRRQLGKKDSPSR</sequence>
<dbReference type="Pfam" id="PF12625">
    <property type="entry name" value="Arabinose_bd"/>
    <property type="match status" value="1"/>
</dbReference>
<evidence type="ECO:0000259" key="4">
    <source>
        <dbReference type="PROSITE" id="PS01124"/>
    </source>
</evidence>
<protein>
    <submittedName>
        <fullName evidence="5">AraC family transcriptional regulator</fullName>
    </submittedName>
</protein>
<dbReference type="SMART" id="SM00342">
    <property type="entry name" value="HTH_ARAC"/>
    <property type="match status" value="1"/>
</dbReference>
<evidence type="ECO:0000256" key="1">
    <source>
        <dbReference type="ARBA" id="ARBA00023015"/>
    </source>
</evidence>
<dbReference type="InterPro" id="IPR009057">
    <property type="entry name" value="Homeodomain-like_sf"/>
</dbReference>
<organism evidence="5 6">
    <name type="scientific">Pseudomonas neustonica</name>
    <dbReference type="NCBI Taxonomy" id="2487346"/>
    <lineage>
        <taxon>Bacteria</taxon>
        <taxon>Pseudomonadati</taxon>
        <taxon>Pseudomonadota</taxon>
        <taxon>Gammaproteobacteria</taxon>
        <taxon>Pseudomonadales</taxon>
        <taxon>Pseudomonadaceae</taxon>
        <taxon>Pseudomonas</taxon>
    </lineage>
</organism>
<name>A0ABX9XG38_9PSED</name>
<evidence type="ECO:0000313" key="5">
    <source>
        <dbReference type="EMBL" id="ROZ83161.1"/>
    </source>
</evidence>
<dbReference type="InterPro" id="IPR018060">
    <property type="entry name" value="HTH_AraC"/>
</dbReference>
<keyword evidence="1" id="KW-0805">Transcription regulation</keyword>
<keyword evidence="2" id="KW-0238">DNA-binding</keyword>
<keyword evidence="6" id="KW-1185">Reference proteome</keyword>
<reference evidence="5 6" key="1">
    <citation type="submission" date="2018-11" db="EMBL/GenBank/DDBJ databases">
        <authorList>
            <person name="Jang G.I."/>
            <person name="Hwang C.Y."/>
        </authorList>
    </citation>
    <scope>NUCLEOTIDE SEQUENCE [LARGE SCALE GENOMIC DNA]</scope>
    <source>
        <strain evidence="5 6">SSM26</strain>
    </source>
</reference>